<dbReference type="SUPFAM" id="SSF48452">
    <property type="entry name" value="TPR-like"/>
    <property type="match status" value="1"/>
</dbReference>
<name>A0A844ZMA7_9SPHN</name>
<feature type="domain" description="SPOR" evidence="3">
    <location>
        <begin position="419"/>
        <end position="499"/>
    </location>
</feature>
<organism evidence="4 5">
    <name type="scientific">Alteraurantiacibacter aestuarii</name>
    <dbReference type="NCBI Taxonomy" id="650004"/>
    <lineage>
        <taxon>Bacteria</taxon>
        <taxon>Pseudomonadati</taxon>
        <taxon>Pseudomonadota</taxon>
        <taxon>Alphaproteobacteria</taxon>
        <taxon>Sphingomonadales</taxon>
        <taxon>Erythrobacteraceae</taxon>
        <taxon>Alteraurantiacibacter</taxon>
    </lineage>
</organism>
<dbReference type="PROSITE" id="PS51724">
    <property type="entry name" value="SPOR"/>
    <property type="match status" value="1"/>
</dbReference>
<comment type="caution">
    <text evidence="4">The sequence shown here is derived from an EMBL/GenBank/DDBJ whole genome shotgun (WGS) entry which is preliminary data.</text>
</comment>
<evidence type="ECO:0000256" key="1">
    <source>
        <dbReference type="SAM" id="MobiDB-lite"/>
    </source>
</evidence>
<reference evidence="4 5" key="1">
    <citation type="submission" date="2019-12" db="EMBL/GenBank/DDBJ databases">
        <title>Genomic-based taxomic classification of the family Erythrobacteraceae.</title>
        <authorList>
            <person name="Xu L."/>
        </authorList>
    </citation>
    <scope>NUCLEOTIDE SEQUENCE [LARGE SCALE GENOMIC DNA]</scope>
    <source>
        <strain evidence="4 5">JCM 16339</strain>
    </source>
</reference>
<dbReference type="AlphaFoldDB" id="A0A844ZMA7"/>
<proteinExistence type="predicted"/>
<dbReference type="Proteomes" id="UP000435243">
    <property type="component" value="Unassembled WGS sequence"/>
</dbReference>
<dbReference type="Gene3D" id="1.25.40.10">
    <property type="entry name" value="Tetratricopeptide repeat domain"/>
    <property type="match status" value="1"/>
</dbReference>
<feature type="region of interest" description="Disordered" evidence="1">
    <location>
        <begin position="344"/>
        <end position="364"/>
    </location>
</feature>
<protein>
    <submittedName>
        <fullName evidence="4">Tetratricopeptide repeat protein</fullName>
    </submittedName>
</protein>
<dbReference type="InterPro" id="IPR007730">
    <property type="entry name" value="SPOR-like_dom"/>
</dbReference>
<keyword evidence="2" id="KW-0732">Signal</keyword>
<gene>
    <name evidence="4" type="ORF">GRI32_09450</name>
</gene>
<sequence>MIVKTNRVRPHRALLLCAVGAFQCLCAPFAVQAQEVVQQLPNPASERLNEALRRLSRAPESLPALIAAGRASLELGDVDAAAGFFVRARAVSPDDGAVLSGLALVSLRQEDPVAALDLFDRAQAAGENLDGYAADRGLAFDLIGQNARAQELYGQALSRDENAETVRRLALSYAIAGDQAASEAILLPLLQRRDLAAYRTRAFALAILGREDEAVSIAETMLPPRISRRMGPYLRYMQRLTPAQQAAAANLGSFPRAADIGRDEPRLARNAATPLPSSPSSNVDARLIPGGPALGSAALGSAAEELPALASAEPVVPEPEAQPSFSISEEVPAQAAVVAVADPAPTPAATPAPTPTPTPSPTPAATVVAEEEPVSLADVFADFSLEEEAAAPVAAPGAVDITAIVPVREQKAPEPPPPPAHPSRHWVQVATGQDLAAFRFDWRRLVRNADGLLDNRSAYRARWNQTNRLLTGPFDSARAAQEFVTALGNAGVDAFRFTSAEGEEVTALN</sequence>
<evidence type="ECO:0000259" key="3">
    <source>
        <dbReference type="PROSITE" id="PS51724"/>
    </source>
</evidence>
<feature type="compositionally biased region" description="Pro residues" evidence="1">
    <location>
        <begin position="344"/>
        <end position="362"/>
    </location>
</feature>
<evidence type="ECO:0000313" key="5">
    <source>
        <dbReference type="Proteomes" id="UP000435243"/>
    </source>
</evidence>
<dbReference type="EMBL" id="WTYY01000004">
    <property type="protein sequence ID" value="MXO88965.1"/>
    <property type="molecule type" value="Genomic_DNA"/>
</dbReference>
<keyword evidence="5" id="KW-1185">Reference proteome</keyword>
<evidence type="ECO:0000313" key="4">
    <source>
        <dbReference type="EMBL" id="MXO88965.1"/>
    </source>
</evidence>
<dbReference type="GO" id="GO:0042834">
    <property type="term" value="F:peptidoglycan binding"/>
    <property type="evidence" value="ECO:0007669"/>
    <property type="project" value="InterPro"/>
</dbReference>
<feature type="chain" id="PRO_5032824448" evidence="2">
    <location>
        <begin position="34"/>
        <end position="509"/>
    </location>
</feature>
<dbReference type="OrthoDB" id="7398646at2"/>
<feature type="region of interest" description="Disordered" evidence="1">
    <location>
        <begin position="269"/>
        <end position="288"/>
    </location>
</feature>
<evidence type="ECO:0000256" key="2">
    <source>
        <dbReference type="SAM" id="SignalP"/>
    </source>
</evidence>
<accession>A0A844ZMA7</accession>
<dbReference type="InterPro" id="IPR011990">
    <property type="entry name" value="TPR-like_helical_dom_sf"/>
</dbReference>
<feature type="signal peptide" evidence="2">
    <location>
        <begin position="1"/>
        <end position="33"/>
    </location>
</feature>
<dbReference type="RefSeq" id="WP_160591586.1">
    <property type="nucleotide sequence ID" value="NZ_BAAAFP010000003.1"/>
</dbReference>